<dbReference type="SUPFAM" id="SSF52418">
    <property type="entry name" value="Nucleoside phosphorylase/phosphoribosyltransferase catalytic domain"/>
    <property type="match status" value="1"/>
</dbReference>
<evidence type="ECO:0000256" key="1">
    <source>
        <dbReference type="ARBA" id="ARBA00022676"/>
    </source>
</evidence>
<dbReference type="GO" id="GO:0000162">
    <property type="term" value="P:L-tryptophan biosynthetic process"/>
    <property type="evidence" value="ECO:0007669"/>
    <property type="project" value="UniProtKB-KW"/>
</dbReference>
<keyword evidence="3" id="KW-0822">Tryptophan biosynthesis</keyword>
<keyword evidence="2" id="KW-0808">Transferase</keyword>
<dbReference type="AlphaFoldDB" id="A0A7H8NG77"/>
<name>A0A7H8NG77_9ACTN</name>
<dbReference type="RefSeq" id="WP_176165191.1">
    <property type="nucleotide sequence ID" value="NZ_CP054929.1"/>
</dbReference>
<evidence type="ECO:0000256" key="4">
    <source>
        <dbReference type="ARBA" id="ARBA00023141"/>
    </source>
</evidence>
<dbReference type="GO" id="GO:0004048">
    <property type="term" value="F:anthranilate phosphoribosyltransferase activity"/>
    <property type="evidence" value="ECO:0007669"/>
    <property type="project" value="InterPro"/>
</dbReference>
<dbReference type="Pfam" id="PF00591">
    <property type="entry name" value="Glycos_transf_3"/>
    <property type="match status" value="1"/>
</dbReference>
<dbReference type="GO" id="GO:0005829">
    <property type="term" value="C:cytosol"/>
    <property type="evidence" value="ECO:0007669"/>
    <property type="project" value="TreeGrafter"/>
</dbReference>
<dbReference type="InterPro" id="IPR035902">
    <property type="entry name" value="Nuc_phospho_transferase"/>
</dbReference>
<evidence type="ECO:0000313" key="6">
    <source>
        <dbReference type="EMBL" id="QKW53485.1"/>
    </source>
</evidence>
<keyword evidence="4" id="KW-0057">Aromatic amino acid biosynthesis</keyword>
<dbReference type="EMBL" id="CP054929">
    <property type="protein sequence ID" value="QKW53485.1"/>
    <property type="molecule type" value="Genomic_DNA"/>
</dbReference>
<evidence type="ECO:0000256" key="3">
    <source>
        <dbReference type="ARBA" id="ARBA00022822"/>
    </source>
</evidence>
<dbReference type="InterPro" id="IPR000312">
    <property type="entry name" value="Glycosyl_Trfase_fam3"/>
</dbReference>
<dbReference type="Gene3D" id="3.40.1030.10">
    <property type="entry name" value="Nucleoside phosphorylase/phosphoribosyltransferase catalytic domain"/>
    <property type="match status" value="1"/>
</dbReference>
<keyword evidence="1" id="KW-0328">Glycosyltransferase</keyword>
<reference evidence="6 7" key="1">
    <citation type="submission" date="2020-06" db="EMBL/GenBank/DDBJ databases">
        <title>Genome mining for natural products.</title>
        <authorList>
            <person name="Zhang B."/>
            <person name="Shi J."/>
            <person name="Ge H."/>
        </authorList>
    </citation>
    <scope>NUCLEOTIDE SEQUENCE [LARGE SCALE GENOMIC DNA]</scope>
    <source>
        <strain evidence="6 7">NA00687</strain>
    </source>
</reference>
<evidence type="ECO:0000313" key="7">
    <source>
        <dbReference type="Proteomes" id="UP000509303"/>
    </source>
</evidence>
<dbReference type="PANTHER" id="PTHR43285:SF2">
    <property type="entry name" value="ANTHRANILATE PHOSPHORIBOSYLTRANSFERASE"/>
    <property type="match status" value="1"/>
</dbReference>
<evidence type="ECO:0000256" key="2">
    <source>
        <dbReference type="ARBA" id="ARBA00022679"/>
    </source>
</evidence>
<dbReference type="PANTHER" id="PTHR43285">
    <property type="entry name" value="ANTHRANILATE PHOSPHORIBOSYLTRANSFERASE"/>
    <property type="match status" value="1"/>
</dbReference>
<proteinExistence type="predicted"/>
<sequence>MGPIRELRVRTVFNLLRPLCDPARAEYQIIGVPDEGAFTLLADTLGLLETANGLVFCPRDGMDELSTSAPSQVVEVREGRVQRYTLAPAALGFDSAAPGALTGGSPQRGIGAGARVPLATVVSAPANRRS</sequence>
<keyword evidence="3" id="KW-0028">Amino-acid biosynthesis</keyword>
<protein>
    <recommendedName>
        <fullName evidence="5">Glycosyl transferase family 3 domain-containing protein</fullName>
    </recommendedName>
</protein>
<keyword evidence="7" id="KW-1185">Reference proteome</keyword>
<feature type="domain" description="Glycosyl transferase family 3" evidence="5">
    <location>
        <begin position="3"/>
        <end position="108"/>
    </location>
</feature>
<accession>A0A7H8NG77</accession>
<dbReference type="InterPro" id="IPR005940">
    <property type="entry name" value="Anthranilate_Pribosyl_Tfrase"/>
</dbReference>
<evidence type="ECO:0000259" key="5">
    <source>
        <dbReference type="Pfam" id="PF00591"/>
    </source>
</evidence>
<organism evidence="6 7">
    <name type="scientific">Streptomyces buecherae</name>
    <dbReference type="NCBI Taxonomy" id="2763006"/>
    <lineage>
        <taxon>Bacteria</taxon>
        <taxon>Bacillati</taxon>
        <taxon>Actinomycetota</taxon>
        <taxon>Actinomycetes</taxon>
        <taxon>Kitasatosporales</taxon>
        <taxon>Streptomycetaceae</taxon>
        <taxon>Streptomyces</taxon>
    </lineage>
</organism>
<dbReference type="Proteomes" id="UP000509303">
    <property type="component" value="Chromosome"/>
</dbReference>
<gene>
    <name evidence="6" type="ORF">HUT08_32480</name>
</gene>